<name>A0A8S3C4J9_9BILA</name>
<evidence type="ECO:0000256" key="1">
    <source>
        <dbReference type="SAM" id="MobiDB-lite"/>
    </source>
</evidence>
<feature type="non-terminal residue" evidence="2">
    <location>
        <position position="74"/>
    </location>
</feature>
<organism evidence="2 3">
    <name type="scientific">Rotaria magnacalcarata</name>
    <dbReference type="NCBI Taxonomy" id="392030"/>
    <lineage>
        <taxon>Eukaryota</taxon>
        <taxon>Metazoa</taxon>
        <taxon>Spiralia</taxon>
        <taxon>Gnathifera</taxon>
        <taxon>Rotifera</taxon>
        <taxon>Eurotatoria</taxon>
        <taxon>Bdelloidea</taxon>
        <taxon>Philodinida</taxon>
        <taxon>Philodinidae</taxon>
        <taxon>Rotaria</taxon>
    </lineage>
</organism>
<comment type="caution">
    <text evidence="2">The sequence shown here is derived from an EMBL/GenBank/DDBJ whole genome shotgun (WGS) entry which is preliminary data.</text>
</comment>
<gene>
    <name evidence="2" type="ORF">GIL414_LOCUS51123</name>
</gene>
<dbReference type="EMBL" id="CAJOBJ010172046">
    <property type="protein sequence ID" value="CAF4886650.1"/>
    <property type="molecule type" value="Genomic_DNA"/>
</dbReference>
<accession>A0A8S3C4J9</accession>
<protein>
    <submittedName>
        <fullName evidence="2">Uncharacterized protein</fullName>
    </submittedName>
</protein>
<proteinExistence type="predicted"/>
<evidence type="ECO:0000313" key="3">
    <source>
        <dbReference type="Proteomes" id="UP000681720"/>
    </source>
</evidence>
<dbReference type="AlphaFoldDB" id="A0A8S3C4J9"/>
<sequence>MITTINFHHENERNGWATMFGFCSTTHLDIVLQRLDMYLKLGDSKSSSSTSSGSGGGGLFGFLSSKTDTHSDLS</sequence>
<reference evidence="2" key="1">
    <citation type="submission" date="2021-02" db="EMBL/GenBank/DDBJ databases">
        <authorList>
            <person name="Nowell W R."/>
        </authorList>
    </citation>
    <scope>NUCLEOTIDE SEQUENCE</scope>
</reference>
<dbReference type="Proteomes" id="UP000681720">
    <property type="component" value="Unassembled WGS sequence"/>
</dbReference>
<feature type="region of interest" description="Disordered" evidence="1">
    <location>
        <begin position="43"/>
        <end position="74"/>
    </location>
</feature>
<evidence type="ECO:0000313" key="2">
    <source>
        <dbReference type="EMBL" id="CAF4886650.1"/>
    </source>
</evidence>